<evidence type="ECO:0008006" key="3">
    <source>
        <dbReference type="Google" id="ProtNLM"/>
    </source>
</evidence>
<organism evidence="1 2">
    <name type="scientific">Bondarzewia mesenterica</name>
    <dbReference type="NCBI Taxonomy" id="1095465"/>
    <lineage>
        <taxon>Eukaryota</taxon>
        <taxon>Fungi</taxon>
        <taxon>Dikarya</taxon>
        <taxon>Basidiomycota</taxon>
        <taxon>Agaricomycotina</taxon>
        <taxon>Agaricomycetes</taxon>
        <taxon>Russulales</taxon>
        <taxon>Bondarzewiaceae</taxon>
        <taxon>Bondarzewia</taxon>
    </lineage>
</organism>
<dbReference type="Pfam" id="PF12929">
    <property type="entry name" value="Mid1"/>
    <property type="match status" value="1"/>
</dbReference>
<evidence type="ECO:0000313" key="1">
    <source>
        <dbReference type="EMBL" id="THH16037.1"/>
    </source>
</evidence>
<keyword evidence="2" id="KW-1185">Reference proteome</keyword>
<dbReference type="AlphaFoldDB" id="A0A4S4LVC8"/>
<proteinExistence type="predicted"/>
<sequence length="342" mass="36778">MHEHLSTLPFLGDTTSNQALIYSPAFSSPNITDPTYPNYALPAANLSFPTAPSSSPNFTLIFANSSQSISSLPQTACALRSMRRSGTVLEEQLWLRDTDGWRTEWLLGGLSPSTNYTVYTIQDDTKISGPIYIATKSASFSCPLVHSLPYCPSVSFAAPLSAPAFPKNAHDSTTLPSSLTDPLLSYVTNFTTSLLTFACGRDFYSPLQSCADCQRGYRKWLCTISFPRCAEFPSNVTTSTTDDGAQRVFPALLPQASGTPPRNPSLGNLTTSFAQLLPCIETCTATDRACPNFLGFKCPVVAFNANESYGVGYIDNGRPGIEGGGLTGVAQDRWGNVYCNGS</sequence>
<name>A0A4S4LVC8_9AGAM</name>
<accession>A0A4S4LVC8</accession>
<dbReference type="PANTHER" id="PTHR39142:SF1">
    <property type="entry name" value="AEL197CP"/>
    <property type="match status" value="1"/>
</dbReference>
<comment type="caution">
    <text evidence="1">The sequence shown here is derived from an EMBL/GenBank/DDBJ whole genome shotgun (WGS) entry which is preliminary data.</text>
</comment>
<dbReference type="OrthoDB" id="5405745at2759"/>
<dbReference type="InterPro" id="IPR024338">
    <property type="entry name" value="MID1/Yam8"/>
</dbReference>
<dbReference type="GO" id="GO:0005262">
    <property type="term" value="F:calcium channel activity"/>
    <property type="evidence" value="ECO:0007669"/>
    <property type="project" value="InterPro"/>
</dbReference>
<gene>
    <name evidence="1" type="ORF">EW146_g4535</name>
</gene>
<dbReference type="Proteomes" id="UP000310158">
    <property type="component" value="Unassembled WGS sequence"/>
</dbReference>
<protein>
    <recommendedName>
        <fullName evidence="3">FZ domain-containing protein</fullName>
    </recommendedName>
</protein>
<dbReference type="PANTHER" id="PTHR39142">
    <property type="entry name" value="MID1P"/>
    <property type="match status" value="1"/>
</dbReference>
<dbReference type="GO" id="GO:0098703">
    <property type="term" value="P:calcium ion import across plasma membrane"/>
    <property type="evidence" value="ECO:0007669"/>
    <property type="project" value="InterPro"/>
</dbReference>
<reference evidence="1 2" key="1">
    <citation type="submission" date="2019-02" db="EMBL/GenBank/DDBJ databases">
        <title>Genome sequencing of the rare red list fungi Bondarzewia mesenterica.</title>
        <authorList>
            <person name="Buettner E."/>
            <person name="Kellner H."/>
        </authorList>
    </citation>
    <scope>NUCLEOTIDE SEQUENCE [LARGE SCALE GENOMIC DNA]</scope>
    <source>
        <strain evidence="1 2">DSM 108281</strain>
    </source>
</reference>
<dbReference type="EMBL" id="SGPL01000177">
    <property type="protein sequence ID" value="THH16037.1"/>
    <property type="molecule type" value="Genomic_DNA"/>
</dbReference>
<evidence type="ECO:0000313" key="2">
    <source>
        <dbReference type="Proteomes" id="UP000310158"/>
    </source>
</evidence>